<dbReference type="InterPro" id="IPR018287">
    <property type="entry name" value="Hap4_TF_heteromerisation"/>
</dbReference>
<accession>A0A9P7BE16</accession>
<evidence type="ECO:0000259" key="3">
    <source>
        <dbReference type="Pfam" id="PF10297"/>
    </source>
</evidence>
<comment type="caution">
    <text evidence="4">The sequence shown here is derived from an EMBL/GenBank/DDBJ whole genome shotgun (WGS) entry which is preliminary data.</text>
</comment>
<dbReference type="AlphaFoldDB" id="A0A9P7BE16"/>
<keyword evidence="5" id="KW-1185">Reference proteome</keyword>
<gene>
    <name evidence="4" type="ORF">C6P40_005060</name>
</gene>
<feature type="compositionally biased region" description="Low complexity" evidence="2">
    <location>
        <begin position="177"/>
        <end position="197"/>
    </location>
</feature>
<evidence type="ECO:0000313" key="5">
    <source>
        <dbReference type="Proteomes" id="UP000697127"/>
    </source>
</evidence>
<dbReference type="GO" id="GO:0005634">
    <property type="term" value="C:nucleus"/>
    <property type="evidence" value="ECO:0007669"/>
    <property type="project" value="InterPro"/>
</dbReference>
<feature type="region of interest" description="Disordered" evidence="2">
    <location>
        <begin position="1"/>
        <end position="27"/>
    </location>
</feature>
<evidence type="ECO:0000256" key="1">
    <source>
        <dbReference type="ARBA" id="ARBA00023242"/>
    </source>
</evidence>
<proteinExistence type="predicted"/>
<evidence type="ECO:0000313" key="4">
    <source>
        <dbReference type="EMBL" id="KAG0684716.1"/>
    </source>
</evidence>
<feature type="region of interest" description="Disordered" evidence="2">
    <location>
        <begin position="63"/>
        <end position="125"/>
    </location>
</feature>
<protein>
    <recommendedName>
        <fullName evidence="3">Hap4 transcription factor heteromerisation domain-containing protein</fullName>
    </recommendedName>
</protein>
<dbReference type="GO" id="GO:0006355">
    <property type="term" value="P:regulation of DNA-templated transcription"/>
    <property type="evidence" value="ECO:0007669"/>
    <property type="project" value="InterPro"/>
</dbReference>
<feature type="region of interest" description="Disordered" evidence="2">
    <location>
        <begin position="172"/>
        <end position="209"/>
    </location>
</feature>
<feature type="non-terminal residue" evidence="4">
    <location>
        <position position="209"/>
    </location>
</feature>
<feature type="domain" description="Hap4 transcription factor heteromerisation" evidence="3">
    <location>
        <begin position="60"/>
        <end position="76"/>
    </location>
</feature>
<feature type="compositionally biased region" description="Low complexity" evidence="2">
    <location>
        <begin position="110"/>
        <end position="122"/>
    </location>
</feature>
<sequence>TKPKSSGTVETKKISGSVKKFSSPPHQYVHHSIPTSAFTPVNNLPLEIKEPIKEPIKITTSKKWFLPPRPKPGRKPVSTYETDISMTDSNPLSPISTPSNYDKDSISKVNNVTNGDSNNNNNTHSYRQISSEKNCFSFPPERNHSISNLLSATTVTENSSFSAVSSPINVLSSNCMSPKSTASSIPTPSPTPDTLSPKLESSVQATDSQ</sequence>
<dbReference type="Proteomes" id="UP000697127">
    <property type="component" value="Unassembled WGS sequence"/>
</dbReference>
<feature type="non-terminal residue" evidence="4">
    <location>
        <position position="1"/>
    </location>
</feature>
<dbReference type="EMBL" id="PUHW01000805">
    <property type="protein sequence ID" value="KAG0684716.1"/>
    <property type="molecule type" value="Genomic_DNA"/>
</dbReference>
<feature type="compositionally biased region" description="Polar residues" evidence="2">
    <location>
        <begin position="199"/>
        <end position="209"/>
    </location>
</feature>
<evidence type="ECO:0000256" key="2">
    <source>
        <dbReference type="SAM" id="MobiDB-lite"/>
    </source>
</evidence>
<keyword evidence="1" id="KW-0539">Nucleus</keyword>
<organism evidence="4 5">
    <name type="scientific">Pichia californica</name>
    <dbReference type="NCBI Taxonomy" id="460514"/>
    <lineage>
        <taxon>Eukaryota</taxon>
        <taxon>Fungi</taxon>
        <taxon>Dikarya</taxon>
        <taxon>Ascomycota</taxon>
        <taxon>Saccharomycotina</taxon>
        <taxon>Pichiomycetes</taxon>
        <taxon>Pichiales</taxon>
        <taxon>Pichiaceae</taxon>
        <taxon>Pichia</taxon>
    </lineage>
</organism>
<name>A0A9P7BE16_9ASCO</name>
<feature type="compositionally biased region" description="Polar residues" evidence="2">
    <location>
        <begin position="79"/>
        <end position="100"/>
    </location>
</feature>
<reference evidence="4" key="1">
    <citation type="submission" date="2020-11" db="EMBL/GenBank/DDBJ databases">
        <title>Kefir isolates.</title>
        <authorList>
            <person name="Marcisauskas S."/>
            <person name="Kim Y."/>
            <person name="Blasche S."/>
        </authorList>
    </citation>
    <scope>NUCLEOTIDE SEQUENCE</scope>
    <source>
        <strain evidence="4">Olga-1</strain>
    </source>
</reference>
<dbReference type="Pfam" id="PF10297">
    <property type="entry name" value="Hap4_Hap_bind"/>
    <property type="match status" value="1"/>
</dbReference>